<dbReference type="InterPro" id="IPR001841">
    <property type="entry name" value="Znf_RING"/>
</dbReference>
<accession>A0ABR2SHS6</accession>
<dbReference type="Pfam" id="PF13639">
    <property type="entry name" value="zf-RING_2"/>
    <property type="match status" value="1"/>
</dbReference>
<dbReference type="PROSITE" id="PS50089">
    <property type="entry name" value="ZF_RING_2"/>
    <property type="match status" value="1"/>
</dbReference>
<dbReference type="InterPro" id="IPR013083">
    <property type="entry name" value="Znf_RING/FYVE/PHD"/>
</dbReference>
<evidence type="ECO:0000313" key="14">
    <source>
        <dbReference type="EMBL" id="KAK9024561.1"/>
    </source>
</evidence>
<keyword evidence="7" id="KW-0862">Zinc</keyword>
<dbReference type="Gene3D" id="3.30.40.10">
    <property type="entry name" value="Zinc/RING finger domain, C3HC4 (zinc finger)"/>
    <property type="match status" value="1"/>
</dbReference>
<dbReference type="PANTHER" id="PTHR46539">
    <property type="entry name" value="E3 UBIQUITIN-PROTEIN LIGASE ATL42"/>
    <property type="match status" value="1"/>
</dbReference>
<comment type="subcellular location">
    <subcellularLocation>
        <location evidence="2">Membrane</location>
    </subcellularLocation>
</comment>
<comment type="caution">
    <text evidence="14">The sequence shown here is derived from an EMBL/GenBank/DDBJ whole genome shotgun (WGS) entry which is preliminary data.</text>
</comment>
<keyword evidence="15" id="KW-1185">Reference proteome</keyword>
<gene>
    <name evidence="14" type="ORF">V6N11_004719</name>
</gene>
<dbReference type="SUPFAM" id="SSF57850">
    <property type="entry name" value="RING/U-box"/>
    <property type="match status" value="1"/>
</dbReference>
<protein>
    <recommendedName>
        <fullName evidence="3">RING-type E3 ubiquitin transferase</fullName>
        <ecNumber evidence="3">2.3.2.27</ecNumber>
    </recommendedName>
</protein>
<name>A0ABR2SHS6_9ROSI</name>
<feature type="domain" description="RING-type" evidence="13">
    <location>
        <begin position="93"/>
        <end position="132"/>
    </location>
</feature>
<evidence type="ECO:0000256" key="1">
    <source>
        <dbReference type="ARBA" id="ARBA00000900"/>
    </source>
</evidence>
<dbReference type="EC" id="2.3.2.27" evidence="3"/>
<keyword evidence="5" id="KW-0479">Metal-binding</keyword>
<evidence type="ECO:0000256" key="10">
    <source>
        <dbReference type="ARBA" id="ARBA00024209"/>
    </source>
</evidence>
<dbReference type="CDD" id="cd16461">
    <property type="entry name" value="RING-H2_EL5-like"/>
    <property type="match status" value="1"/>
</dbReference>
<organism evidence="14 15">
    <name type="scientific">Hibiscus sabdariffa</name>
    <name type="common">roselle</name>
    <dbReference type="NCBI Taxonomy" id="183260"/>
    <lineage>
        <taxon>Eukaryota</taxon>
        <taxon>Viridiplantae</taxon>
        <taxon>Streptophyta</taxon>
        <taxon>Embryophyta</taxon>
        <taxon>Tracheophyta</taxon>
        <taxon>Spermatophyta</taxon>
        <taxon>Magnoliopsida</taxon>
        <taxon>eudicotyledons</taxon>
        <taxon>Gunneridae</taxon>
        <taxon>Pentapetalae</taxon>
        <taxon>rosids</taxon>
        <taxon>malvids</taxon>
        <taxon>Malvales</taxon>
        <taxon>Malvaceae</taxon>
        <taxon>Malvoideae</taxon>
        <taxon>Hibiscus</taxon>
    </lineage>
</organism>
<evidence type="ECO:0000256" key="8">
    <source>
        <dbReference type="ARBA" id="ARBA00022989"/>
    </source>
</evidence>
<comment type="catalytic activity">
    <reaction evidence="1">
        <text>S-ubiquitinyl-[E2 ubiquitin-conjugating enzyme]-L-cysteine + [acceptor protein]-L-lysine = [E2 ubiquitin-conjugating enzyme]-L-cysteine + N(6)-ubiquitinyl-[acceptor protein]-L-lysine.</text>
        <dbReference type="EC" id="2.3.2.27"/>
    </reaction>
</comment>
<proteinExistence type="inferred from homology"/>
<evidence type="ECO:0000256" key="11">
    <source>
        <dbReference type="PROSITE-ProRule" id="PRU00175"/>
    </source>
</evidence>
<evidence type="ECO:0000256" key="4">
    <source>
        <dbReference type="ARBA" id="ARBA00022692"/>
    </source>
</evidence>
<keyword evidence="9 12" id="KW-0472">Membrane</keyword>
<keyword evidence="4 12" id="KW-0812">Transmembrane</keyword>
<evidence type="ECO:0000256" key="12">
    <source>
        <dbReference type="SAM" id="Phobius"/>
    </source>
</evidence>
<evidence type="ECO:0000313" key="15">
    <source>
        <dbReference type="Proteomes" id="UP001396334"/>
    </source>
</evidence>
<evidence type="ECO:0000256" key="7">
    <source>
        <dbReference type="ARBA" id="ARBA00022833"/>
    </source>
</evidence>
<keyword evidence="8 12" id="KW-1133">Transmembrane helix</keyword>
<feature type="transmembrane region" description="Helical" evidence="12">
    <location>
        <begin position="6"/>
        <end position="34"/>
    </location>
</feature>
<comment type="similarity">
    <text evidence="10">Belongs to the RING-type zinc finger family. ATL subfamily.</text>
</comment>
<keyword evidence="6 11" id="KW-0863">Zinc-finger</keyword>
<dbReference type="PANTHER" id="PTHR46539:SF1">
    <property type="entry name" value="E3 UBIQUITIN-PROTEIN LIGASE ATL42"/>
    <property type="match status" value="1"/>
</dbReference>
<sequence>MSSLKALNIVVLLLFCLILVCVGVSSFITFVIYIQIAAYKARIRNRLQIPNTVNVSSEVEDDGLVLNVQALERLSPSVTINEDDKNELNSSECPICLEEYSVGESCRRFPVCRHAFHSSCIDHWLHNHVTCPDMFKGVDVVVDNDSSKFESCSGSGVDMESVVSPRVCEVNVVLQSEGSVPVVEGDLVVPSSVAKEVDAVNVVGSSPNDASLAVVGSVGIGSSYGQMVGSNRFDALCFVAEGQEAPVVSPRKQRVAASGVADLMEQLKPKGKAGQNKKKKGKGVQKGLNVAVRQRVNSILVLQDSQGFNLDTFESISGELVRFFSGSLGVVDDNVEHVSDDLLKELLGVELTVEMQNSLIAPGLKV</sequence>
<evidence type="ECO:0000256" key="3">
    <source>
        <dbReference type="ARBA" id="ARBA00012483"/>
    </source>
</evidence>
<evidence type="ECO:0000256" key="9">
    <source>
        <dbReference type="ARBA" id="ARBA00023136"/>
    </source>
</evidence>
<evidence type="ECO:0000256" key="5">
    <source>
        <dbReference type="ARBA" id="ARBA00022723"/>
    </source>
</evidence>
<evidence type="ECO:0000256" key="6">
    <source>
        <dbReference type="ARBA" id="ARBA00022771"/>
    </source>
</evidence>
<evidence type="ECO:0000256" key="2">
    <source>
        <dbReference type="ARBA" id="ARBA00004370"/>
    </source>
</evidence>
<dbReference type="Proteomes" id="UP001396334">
    <property type="component" value="Unassembled WGS sequence"/>
</dbReference>
<dbReference type="EMBL" id="JBBPBN010000015">
    <property type="protein sequence ID" value="KAK9024561.1"/>
    <property type="molecule type" value="Genomic_DNA"/>
</dbReference>
<evidence type="ECO:0000259" key="13">
    <source>
        <dbReference type="PROSITE" id="PS50089"/>
    </source>
</evidence>
<reference evidence="14 15" key="1">
    <citation type="journal article" date="2024" name="G3 (Bethesda)">
        <title>Genome assembly of Hibiscus sabdariffa L. provides insights into metabolisms of medicinal natural products.</title>
        <authorList>
            <person name="Kim T."/>
        </authorList>
    </citation>
    <scope>NUCLEOTIDE SEQUENCE [LARGE SCALE GENOMIC DNA]</scope>
    <source>
        <strain evidence="14">TK-2024</strain>
        <tissue evidence="14">Old leaves</tissue>
    </source>
</reference>